<organism evidence="1">
    <name type="scientific">hydrothermal vent metagenome</name>
    <dbReference type="NCBI Taxonomy" id="652676"/>
    <lineage>
        <taxon>unclassified sequences</taxon>
        <taxon>metagenomes</taxon>
        <taxon>ecological metagenomes</taxon>
    </lineage>
</organism>
<dbReference type="Pfam" id="PF18886">
    <property type="entry name" value="DUF5649"/>
    <property type="match status" value="7"/>
</dbReference>
<feature type="non-terminal residue" evidence="1">
    <location>
        <position position="1"/>
    </location>
</feature>
<dbReference type="EMBL" id="UOFI01000182">
    <property type="protein sequence ID" value="VAW69948.1"/>
    <property type="molecule type" value="Genomic_DNA"/>
</dbReference>
<sequence>TLFRSTNYGIDLSSTGNNFNNVVIDNASSVILADNSGAINLQTNTTTNNTLTALSVTSTGTVANGSTINNIGTSGVNVSGSANFTVADNQSINLSGDNTFAVDPRFSSATADRINHLTVKDLTDYTVQDNLSIRGDLNITANNIVLQNTTVGSDNTGNLTLGATQLDAASVLIGTISQSTNTADSLVVNGLSTLDARTITLDHMGNNFNGNVVVNNVLSAVTLVDSAGGIQLGDIATAFNVSTLNVTSTGGNISQANAITSTVTVLDARNGGNASDILFNSSNANSLSGNITIKNARNARLDNTSNTTLQTASVNNDLVVNSGGSLTLGTGPVTNTVNVGNDLLVTAAGVIDQTGTQTALMVGGNAQLSARNASNVDQNITLRNTGNRFNTVDIVNAANVDLYDSTGTIGLQGNMSGFINVQAMGSDIVNSVIYDTAELNVGGAATFAVTTGESINLGNIANTFIVDPNFVGALNNLTLSDDTALTLQDNLTLTGNLTVNAQGVTFNTTTLNATTPGAGNLNVNSGAGGISQNTGKTMRIAGLANLDGGGGGITLGELNDFQNTVTLNTQSADTVNQPSDVVIKDSNGLDIGASSIDGSLTVSAGSVTQTDDGIAGNNDGIRVVNSSLFTVTGGSSVILNNIDNQFNVISFAAANGSSLGSVTISNSNTLDLQSMNLNNDLSATSLGNITNSGTLLVNGLTQLSGVNIALDTASNDFNNVTINQGALVSITDANTLNFAGASNVSDSLTVNALNGNISSDALASLTVTNTASLNSTNGSILLDNNLHDFNIVQLNSTADARITDLNTLDISGSSIAGDLSVVADTSNGGVNNDIINSNGAIVVGGATTLQSSDGANIMLARTGSNHSLSGPVSFTSSGPGRLNSVQINNRVATDLRGVSAIRLVLNSGGNITESGVLDVSLSTTLSSLADINLTASASDNRLNNLSVTAANNVQVADAGALTLSSINITGQLDVDANGITTAANLSIDNGIDLDAGTGVLAINNNLASSAGALALAADQNINLATATRLSGPSVQLTSRGADIIQNGNIVQTQGSGLIPGVELNAADTIVMATNASTQAENDIKYVSLNDQTVSTLVSSNGVISSTTSNGGILDANGVADNYTASRVNLRSLTGIGSADSIETRTAELDVINAGVNAGIVDIRNNGDVLVTNLVNGGDINFNNSSSVTIDNIVADYSVTDSNGGVTYGGSFNFNVDAGSVFGIDRGTGNDFLNIADITADGARILVNGPFGTFTRPIVMKIRSELALFSTISSTFYIGGKPDIFADNSAVQLSIFDSLNSVSGQQLIEVESLADIDPAIFTDLHNYDNEEISIRMPRDQVFEDELEEYDDSQ</sequence>
<dbReference type="InterPro" id="IPR043709">
    <property type="entry name" value="DUF5649"/>
</dbReference>
<evidence type="ECO:0000313" key="1">
    <source>
        <dbReference type="EMBL" id="VAW69948.1"/>
    </source>
</evidence>
<gene>
    <name evidence="1" type="ORF">MNBD_GAMMA09-2095</name>
</gene>
<name>A0A3B0XNS4_9ZZZZ</name>
<proteinExistence type="predicted"/>
<reference evidence="1" key="1">
    <citation type="submission" date="2018-06" db="EMBL/GenBank/DDBJ databases">
        <authorList>
            <person name="Zhirakovskaya E."/>
        </authorList>
    </citation>
    <scope>NUCLEOTIDE SEQUENCE</scope>
</reference>
<accession>A0A3B0XNS4</accession>
<protein>
    <submittedName>
        <fullName evidence="1">Diguanylate cyclase/phosphodiesterase (GGDEF &amp; EAL domains) with PAS/PAC sensor(S)</fullName>
    </submittedName>
</protein>